<reference evidence="2" key="2">
    <citation type="submission" date="2016-05" db="EMBL/GenBank/DDBJ databases">
        <title>Comparative analysis highlights variable genome content of wheat rusts and divergence of the mating loci.</title>
        <authorList>
            <person name="Cuomo C.A."/>
            <person name="Bakkeren G."/>
            <person name="Szabo L."/>
            <person name="Khalil H."/>
            <person name="Joly D."/>
            <person name="Goldberg J."/>
            <person name="Young S."/>
            <person name="Zeng Q."/>
            <person name="Fellers J."/>
        </authorList>
    </citation>
    <scope>NUCLEOTIDE SEQUENCE [LARGE SCALE GENOMIC DNA]</scope>
    <source>
        <strain evidence="2">1-1 BBBD Race 1</strain>
    </source>
</reference>
<dbReference type="EMBL" id="ADAS02000020">
    <property type="protein sequence ID" value="OAV96349.1"/>
    <property type="molecule type" value="Genomic_DNA"/>
</dbReference>
<evidence type="ECO:0000313" key="4">
    <source>
        <dbReference type="Proteomes" id="UP000005240"/>
    </source>
</evidence>
<dbReference type="Proteomes" id="UP000005240">
    <property type="component" value="Unassembled WGS sequence"/>
</dbReference>
<organism evidence="2">
    <name type="scientific">Puccinia triticina (isolate 1-1 / race 1 (BBBD))</name>
    <name type="common">Brown leaf rust fungus</name>
    <dbReference type="NCBI Taxonomy" id="630390"/>
    <lineage>
        <taxon>Eukaryota</taxon>
        <taxon>Fungi</taxon>
        <taxon>Dikarya</taxon>
        <taxon>Basidiomycota</taxon>
        <taxon>Pucciniomycotina</taxon>
        <taxon>Pucciniomycetes</taxon>
        <taxon>Pucciniales</taxon>
        <taxon>Pucciniaceae</taxon>
        <taxon>Puccinia</taxon>
    </lineage>
</organism>
<feature type="signal peptide" evidence="1">
    <location>
        <begin position="1"/>
        <end position="21"/>
    </location>
</feature>
<proteinExistence type="predicted"/>
<dbReference type="VEuPathDB" id="FungiDB:PTTG_26361"/>
<evidence type="ECO:0000313" key="3">
    <source>
        <dbReference type="EnsemblFungi" id="PTTG_26361-t43_1-p1"/>
    </source>
</evidence>
<reference evidence="3" key="4">
    <citation type="submission" date="2025-05" db="UniProtKB">
        <authorList>
            <consortium name="EnsemblFungi"/>
        </authorList>
    </citation>
    <scope>IDENTIFICATION</scope>
    <source>
        <strain evidence="3">isolate 1-1 / race 1 (BBBD)</strain>
    </source>
</reference>
<dbReference type="AlphaFoldDB" id="A0A180GVF3"/>
<keyword evidence="1" id="KW-0732">Signal</keyword>
<gene>
    <name evidence="2" type="ORF">PTTG_26361</name>
</gene>
<dbReference type="EnsemblFungi" id="PTTG_26361-t43_1">
    <property type="protein sequence ID" value="PTTG_26361-t43_1-p1"/>
    <property type="gene ID" value="PTTG_26361"/>
</dbReference>
<name>A0A180GVF3_PUCT1</name>
<evidence type="ECO:0000256" key="1">
    <source>
        <dbReference type="SAM" id="SignalP"/>
    </source>
</evidence>
<reference evidence="2" key="1">
    <citation type="submission" date="2009-11" db="EMBL/GenBank/DDBJ databases">
        <authorList>
            <consortium name="The Broad Institute Genome Sequencing Platform"/>
            <person name="Ward D."/>
            <person name="Feldgarden M."/>
            <person name="Earl A."/>
            <person name="Young S.K."/>
            <person name="Zeng Q."/>
            <person name="Koehrsen M."/>
            <person name="Alvarado L."/>
            <person name="Berlin A."/>
            <person name="Bochicchio J."/>
            <person name="Borenstein D."/>
            <person name="Chapman S.B."/>
            <person name="Chen Z."/>
            <person name="Engels R."/>
            <person name="Freedman E."/>
            <person name="Gellesch M."/>
            <person name="Goldberg J."/>
            <person name="Griggs A."/>
            <person name="Gujja S."/>
            <person name="Heilman E."/>
            <person name="Heiman D."/>
            <person name="Hepburn T."/>
            <person name="Howarth C."/>
            <person name="Jen D."/>
            <person name="Larson L."/>
            <person name="Lewis B."/>
            <person name="Mehta T."/>
            <person name="Park D."/>
            <person name="Pearson M."/>
            <person name="Roberts A."/>
            <person name="Saif S."/>
            <person name="Shea T."/>
            <person name="Shenoy N."/>
            <person name="Sisk P."/>
            <person name="Stolte C."/>
            <person name="Sykes S."/>
            <person name="Thomson T."/>
            <person name="Walk T."/>
            <person name="White J."/>
            <person name="Yandava C."/>
            <person name="Izard J."/>
            <person name="Baranova O.V."/>
            <person name="Blanton J.M."/>
            <person name="Tanner A.C."/>
            <person name="Dewhirst F.E."/>
            <person name="Haas B."/>
            <person name="Nusbaum C."/>
            <person name="Birren B."/>
        </authorList>
    </citation>
    <scope>NUCLEOTIDE SEQUENCE [LARGE SCALE GENOMIC DNA]</scope>
    <source>
        <strain evidence="2">1-1 BBBD Race 1</strain>
    </source>
</reference>
<keyword evidence="4" id="KW-1185">Reference proteome</keyword>
<protein>
    <submittedName>
        <fullName evidence="2 3">Uncharacterized protein</fullName>
    </submittedName>
</protein>
<feature type="chain" id="PRO_5008110347" evidence="1">
    <location>
        <begin position="22"/>
        <end position="125"/>
    </location>
</feature>
<accession>A0A180GVF3</accession>
<evidence type="ECO:0000313" key="2">
    <source>
        <dbReference type="EMBL" id="OAV96349.1"/>
    </source>
</evidence>
<sequence>MLGFTQLLITFYLLHHGMITARPLSPSEALVKRGLGGAPPPCSPHRVLTKRMKLLDSKALASASDSAEHLKGASATTADGLPRLVEDHTVVTHEPPTATSIGYRTQKLTPEELSRFAGHQFHPTS</sequence>
<reference evidence="3 4" key="3">
    <citation type="journal article" date="2017" name="G3 (Bethesda)">
        <title>Comparative analysis highlights variable genome content of wheat rusts and divergence of the mating loci.</title>
        <authorList>
            <person name="Cuomo C.A."/>
            <person name="Bakkeren G."/>
            <person name="Khalil H.B."/>
            <person name="Panwar V."/>
            <person name="Joly D."/>
            <person name="Linning R."/>
            <person name="Sakthikumar S."/>
            <person name="Song X."/>
            <person name="Adiconis X."/>
            <person name="Fan L."/>
            <person name="Goldberg J.M."/>
            <person name="Levin J.Z."/>
            <person name="Young S."/>
            <person name="Zeng Q."/>
            <person name="Anikster Y."/>
            <person name="Bruce M."/>
            <person name="Wang M."/>
            <person name="Yin C."/>
            <person name="McCallum B."/>
            <person name="Szabo L.J."/>
            <person name="Hulbert S."/>
            <person name="Chen X."/>
            <person name="Fellers J.P."/>
        </authorList>
    </citation>
    <scope>NUCLEOTIDE SEQUENCE</scope>
    <source>
        <strain evidence="3">isolate 1-1 / race 1 (BBBD)</strain>
        <strain evidence="4">Isolate 1-1 / race 1 (BBBD)</strain>
    </source>
</reference>